<reference evidence="6 7" key="1">
    <citation type="journal article" date="2012" name="J. Bacteriol.">
        <title>Genome sequence of benzo(a)pyrene-degrading bacterium Novosphingobium pentaromativorans US6-1.</title>
        <authorList>
            <person name="Luo Y.R."/>
            <person name="Kang S.G."/>
            <person name="Kim S.J."/>
            <person name="Kim M.R."/>
            <person name="Li N."/>
            <person name="Lee J.H."/>
            <person name="Kwon K.K."/>
        </authorList>
    </citation>
    <scope>NUCLEOTIDE SEQUENCE [LARGE SCALE GENOMIC DNA]</scope>
    <source>
        <strain evidence="6 7">US6-1</strain>
    </source>
</reference>
<accession>G6EF67</accession>
<name>G6EF67_9SPHN</name>
<feature type="domain" description="UspA" evidence="5">
    <location>
        <begin position="21"/>
        <end position="155"/>
    </location>
</feature>
<dbReference type="Gene3D" id="3.40.50.620">
    <property type="entry name" value="HUPs"/>
    <property type="match status" value="1"/>
</dbReference>
<dbReference type="InterPro" id="IPR014729">
    <property type="entry name" value="Rossmann-like_a/b/a_fold"/>
</dbReference>
<keyword evidence="3" id="KW-0067">ATP-binding</keyword>
<comment type="caution">
    <text evidence="6">The sequence shown here is derived from an EMBL/GenBank/DDBJ whole genome shotgun (WGS) entry which is preliminary data.</text>
</comment>
<sequence>MQTSRAIPLHPDVHNGSGPSRIVACIDHTGISDHILPHAFAMGEALGAPVTLLQVLEARTTQEFRPDPIEWDIRRREVRGVLKKLAVAQDEGAATYNVELVEGDCADEINRWTKGKPETLIVLGTRSRCDKAKSGLGSTARNVIEGATGPILLVPVASRYDPAPRYRRLLVPLDGSSWAESVVPLAVRIARAFDAELVLTHVVSAPELTGNSPPEPEDMELREGIVRRNTRAANAHLDRVRRYIADQGQRVRVVCVRGDDARVSLARLVQSEGADLVVLSARGQGARRVSDMPHGTVTTYLTTHSPVPMLILQAGGRYEPPEEERNGPYSREPQMV</sequence>
<dbReference type="PANTHER" id="PTHR46268">
    <property type="entry name" value="STRESS RESPONSE PROTEIN NHAX"/>
    <property type="match status" value="1"/>
</dbReference>
<feature type="region of interest" description="Disordered" evidence="4">
    <location>
        <begin position="316"/>
        <end position="336"/>
    </location>
</feature>
<proteinExistence type="inferred from homology"/>
<evidence type="ECO:0000256" key="2">
    <source>
        <dbReference type="ARBA" id="ARBA00022741"/>
    </source>
</evidence>
<evidence type="ECO:0000256" key="4">
    <source>
        <dbReference type="SAM" id="MobiDB-lite"/>
    </source>
</evidence>
<dbReference type="Proteomes" id="UP000004030">
    <property type="component" value="Unassembled WGS sequence"/>
</dbReference>
<dbReference type="Gene3D" id="3.40.50.12370">
    <property type="match status" value="1"/>
</dbReference>
<dbReference type="Pfam" id="PF00582">
    <property type="entry name" value="Usp"/>
    <property type="match status" value="2"/>
</dbReference>
<organism evidence="6 7">
    <name type="scientific">Novosphingobium pentaromativorans US6-1</name>
    <dbReference type="NCBI Taxonomy" id="1088721"/>
    <lineage>
        <taxon>Bacteria</taxon>
        <taxon>Pseudomonadati</taxon>
        <taxon>Pseudomonadota</taxon>
        <taxon>Alphaproteobacteria</taxon>
        <taxon>Sphingomonadales</taxon>
        <taxon>Sphingomonadaceae</taxon>
        <taxon>Novosphingobium</taxon>
    </lineage>
</organism>
<evidence type="ECO:0000313" key="6">
    <source>
        <dbReference type="EMBL" id="EHJ60025.1"/>
    </source>
</evidence>
<comment type="similarity">
    <text evidence="1">Belongs to the universal stress protein A family.</text>
</comment>
<evidence type="ECO:0000256" key="1">
    <source>
        <dbReference type="ARBA" id="ARBA00008791"/>
    </source>
</evidence>
<keyword evidence="7" id="KW-1185">Reference proteome</keyword>
<dbReference type="InterPro" id="IPR006015">
    <property type="entry name" value="Universal_stress_UspA"/>
</dbReference>
<dbReference type="eggNOG" id="COG0589">
    <property type="taxonomic scope" value="Bacteria"/>
</dbReference>
<dbReference type="AlphaFoldDB" id="G6EF67"/>
<dbReference type="PANTHER" id="PTHR46268:SF27">
    <property type="entry name" value="UNIVERSAL STRESS PROTEIN RV2623"/>
    <property type="match status" value="1"/>
</dbReference>
<dbReference type="PRINTS" id="PR01438">
    <property type="entry name" value="UNVRSLSTRESS"/>
</dbReference>
<dbReference type="InterPro" id="IPR006016">
    <property type="entry name" value="UspA"/>
</dbReference>
<protein>
    <recommendedName>
        <fullName evidence="5">UspA domain-containing protein</fullName>
    </recommendedName>
</protein>
<dbReference type="CDD" id="cd00293">
    <property type="entry name" value="USP-like"/>
    <property type="match status" value="2"/>
</dbReference>
<evidence type="ECO:0000313" key="7">
    <source>
        <dbReference type="Proteomes" id="UP000004030"/>
    </source>
</evidence>
<gene>
    <name evidence="6" type="ORF">NSU_2988</name>
</gene>
<dbReference type="GO" id="GO:0005524">
    <property type="term" value="F:ATP binding"/>
    <property type="evidence" value="ECO:0007669"/>
    <property type="project" value="UniProtKB-KW"/>
</dbReference>
<dbReference type="OrthoDB" id="5564966at2"/>
<dbReference type="RefSeq" id="WP_007013896.1">
    <property type="nucleotide sequence ID" value="NZ_AGFM01000047.1"/>
</dbReference>
<dbReference type="SUPFAM" id="SSF52402">
    <property type="entry name" value="Adenine nucleotide alpha hydrolases-like"/>
    <property type="match status" value="2"/>
</dbReference>
<feature type="domain" description="UspA" evidence="5">
    <location>
        <begin position="166"/>
        <end position="312"/>
    </location>
</feature>
<keyword evidence="2" id="KW-0547">Nucleotide-binding</keyword>
<dbReference type="EMBL" id="AGFM01000047">
    <property type="protein sequence ID" value="EHJ60025.1"/>
    <property type="molecule type" value="Genomic_DNA"/>
</dbReference>
<evidence type="ECO:0000256" key="3">
    <source>
        <dbReference type="ARBA" id="ARBA00022840"/>
    </source>
</evidence>
<evidence type="ECO:0000259" key="5">
    <source>
        <dbReference type="Pfam" id="PF00582"/>
    </source>
</evidence>